<evidence type="ECO:0000313" key="4">
    <source>
        <dbReference type="EMBL" id="MFC4297608.1"/>
    </source>
</evidence>
<dbReference type="Gene3D" id="3.40.1350.10">
    <property type="match status" value="1"/>
</dbReference>
<evidence type="ECO:0000256" key="2">
    <source>
        <dbReference type="HAMAP-Rule" id="MF_00048"/>
    </source>
</evidence>
<feature type="compositionally biased region" description="Basic residues" evidence="3">
    <location>
        <begin position="17"/>
        <end position="28"/>
    </location>
</feature>
<comment type="caution">
    <text evidence="4">The sequence shown here is derived from an EMBL/GenBank/DDBJ whole genome shotgun (WGS) entry which is preliminary data.</text>
</comment>
<dbReference type="HAMAP" id="MF_00048">
    <property type="entry name" value="UPF0102"/>
    <property type="match status" value="1"/>
</dbReference>
<name>A0ABV8RWU8_9BURK</name>
<gene>
    <name evidence="4" type="ORF">ACFO0J_06095</name>
</gene>
<dbReference type="PANTHER" id="PTHR34039">
    <property type="entry name" value="UPF0102 PROTEIN YRAN"/>
    <property type="match status" value="1"/>
</dbReference>
<dbReference type="RefSeq" id="WP_376812163.1">
    <property type="nucleotide sequence ID" value="NZ_JBHSDY010000003.1"/>
</dbReference>
<sequence>MPADPYEAARQAQRGAVARRRRRLRRSRPTSGLIDPAADFAHEAADVPDAPAAGSPTQRQGHAAEARAARHLEAHGVRILAANLRCRAGEIDLVAREGALLLFIEVRERRNPAFGGAAASVNRPKQTRLIRAARHFLPRLARLHFGGAAPACRFDVVAFEADGPRWIRGAFQV</sequence>
<evidence type="ECO:0000256" key="1">
    <source>
        <dbReference type="ARBA" id="ARBA00006738"/>
    </source>
</evidence>
<comment type="similarity">
    <text evidence="1 2">Belongs to the UPF0102 family.</text>
</comment>
<dbReference type="InterPro" id="IPR011856">
    <property type="entry name" value="tRNA_endonuc-like_dom_sf"/>
</dbReference>
<dbReference type="SUPFAM" id="SSF52980">
    <property type="entry name" value="Restriction endonuclease-like"/>
    <property type="match status" value="1"/>
</dbReference>
<dbReference type="InterPro" id="IPR003509">
    <property type="entry name" value="UPF0102_YraN-like"/>
</dbReference>
<dbReference type="NCBIfam" id="TIGR00252">
    <property type="entry name" value="YraN family protein"/>
    <property type="match status" value="1"/>
</dbReference>
<feature type="region of interest" description="Disordered" evidence="3">
    <location>
        <begin position="1"/>
        <end position="67"/>
    </location>
</feature>
<protein>
    <recommendedName>
        <fullName evidence="2">UPF0102 protein ACFO0J_06095</fullName>
    </recommendedName>
</protein>
<organism evidence="4 5">
    <name type="scientific">Castellaniella hirudinis</name>
    <dbReference type="NCBI Taxonomy" id="1144617"/>
    <lineage>
        <taxon>Bacteria</taxon>
        <taxon>Pseudomonadati</taxon>
        <taxon>Pseudomonadota</taxon>
        <taxon>Betaproteobacteria</taxon>
        <taxon>Burkholderiales</taxon>
        <taxon>Alcaligenaceae</taxon>
        <taxon>Castellaniella</taxon>
    </lineage>
</organism>
<evidence type="ECO:0000256" key="3">
    <source>
        <dbReference type="SAM" id="MobiDB-lite"/>
    </source>
</evidence>
<reference evidence="5" key="1">
    <citation type="journal article" date="2019" name="Int. J. Syst. Evol. Microbiol.">
        <title>The Global Catalogue of Microorganisms (GCM) 10K type strain sequencing project: providing services to taxonomists for standard genome sequencing and annotation.</title>
        <authorList>
            <consortium name="The Broad Institute Genomics Platform"/>
            <consortium name="The Broad Institute Genome Sequencing Center for Infectious Disease"/>
            <person name="Wu L."/>
            <person name="Ma J."/>
        </authorList>
    </citation>
    <scope>NUCLEOTIDE SEQUENCE [LARGE SCALE GENOMIC DNA]</scope>
    <source>
        <strain evidence="5">CGMCC 1.19029</strain>
    </source>
</reference>
<dbReference type="NCBIfam" id="NF009150">
    <property type="entry name" value="PRK12497.1-3"/>
    <property type="match status" value="1"/>
</dbReference>
<evidence type="ECO:0000313" key="5">
    <source>
        <dbReference type="Proteomes" id="UP001595756"/>
    </source>
</evidence>
<dbReference type="InterPro" id="IPR011335">
    <property type="entry name" value="Restrct_endonuc-II-like"/>
</dbReference>
<dbReference type="Pfam" id="PF02021">
    <property type="entry name" value="UPF0102"/>
    <property type="match status" value="1"/>
</dbReference>
<dbReference type="PANTHER" id="PTHR34039:SF1">
    <property type="entry name" value="UPF0102 PROTEIN YRAN"/>
    <property type="match status" value="1"/>
</dbReference>
<dbReference type="Proteomes" id="UP001595756">
    <property type="component" value="Unassembled WGS sequence"/>
</dbReference>
<dbReference type="EMBL" id="JBHSDY010000003">
    <property type="protein sequence ID" value="MFC4297608.1"/>
    <property type="molecule type" value="Genomic_DNA"/>
</dbReference>
<keyword evidence="5" id="KW-1185">Reference proteome</keyword>
<proteinExistence type="inferred from homology"/>
<accession>A0ABV8RWU8</accession>